<name>A0A4Y2GHY3_ARAVE</name>
<keyword evidence="2" id="KW-1185">Reference proteome</keyword>
<accession>A0A4Y2GHY3</accession>
<comment type="caution">
    <text evidence="1">The sequence shown here is derived from an EMBL/GenBank/DDBJ whole genome shotgun (WGS) entry which is preliminary data.</text>
</comment>
<organism evidence="1 2">
    <name type="scientific">Araneus ventricosus</name>
    <name type="common">Orbweaver spider</name>
    <name type="synonym">Epeira ventricosa</name>
    <dbReference type="NCBI Taxonomy" id="182803"/>
    <lineage>
        <taxon>Eukaryota</taxon>
        <taxon>Metazoa</taxon>
        <taxon>Ecdysozoa</taxon>
        <taxon>Arthropoda</taxon>
        <taxon>Chelicerata</taxon>
        <taxon>Arachnida</taxon>
        <taxon>Araneae</taxon>
        <taxon>Araneomorphae</taxon>
        <taxon>Entelegynae</taxon>
        <taxon>Araneoidea</taxon>
        <taxon>Araneidae</taxon>
        <taxon>Araneus</taxon>
    </lineage>
</organism>
<evidence type="ECO:0000313" key="2">
    <source>
        <dbReference type="Proteomes" id="UP000499080"/>
    </source>
</evidence>
<dbReference type="AlphaFoldDB" id="A0A4Y2GHY3"/>
<reference evidence="1 2" key="1">
    <citation type="journal article" date="2019" name="Sci. Rep.">
        <title>Orb-weaving spider Araneus ventricosus genome elucidates the spidroin gene catalogue.</title>
        <authorList>
            <person name="Kono N."/>
            <person name="Nakamura H."/>
            <person name="Ohtoshi R."/>
            <person name="Moran D.A.P."/>
            <person name="Shinohara A."/>
            <person name="Yoshida Y."/>
            <person name="Fujiwara M."/>
            <person name="Mori M."/>
            <person name="Tomita M."/>
            <person name="Arakawa K."/>
        </authorList>
    </citation>
    <scope>NUCLEOTIDE SEQUENCE [LARGE SCALE GENOMIC DNA]</scope>
</reference>
<proteinExistence type="predicted"/>
<evidence type="ECO:0000313" key="1">
    <source>
        <dbReference type="EMBL" id="GBM52376.1"/>
    </source>
</evidence>
<sequence length="134" mass="15877">MLSRLDYDQEIPFCEENTVAIDFPARSSLQIREEQLKDEDPRKITHCFDNDDKDVNDLVRKRVSMNQGVLYRYYMTLKAQLVVLSHERDKMLKEHHDSPNAAHYGSDGTYQRIAKLLFLDRYEEVHNQLCQKLS</sequence>
<dbReference type="EMBL" id="BGPR01001375">
    <property type="protein sequence ID" value="GBM52376.1"/>
    <property type="molecule type" value="Genomic_DNA"/>
</dbReference>
<dbReference type="Proteomes" id="UP000499080">
    <property type="component" value="Unassembled WGS sequence"/>
</dbReference>
<protein>
    <submittedName>
        <fullName evidence="1">Uncharacterized protein</fullName>
    </submittedName>
</protein>
<dbReference type="Gene3D" id="1.10.340.70">
    <property type="match status" value="1"/>
</dbReference>
<gene>
    <name evidence="1" type="ORF">AVEN_160100_1</name>
</gene>